<keyword evidence="1" id="KW-1133">Transmembrane helix</keyword>
<protein>
    <recommendedName>
        <fullName evidence="4">DUF4306 domain-containing protein</fullName>
    </recommendedName>
</protein>
<dbReference type="EMBL" id="JAUSWM010000005">
    <property type="protein sequence ID" value="MDQ0483859.1"/>
    <property type="molecule type" value="Genomic_DNA"/>
</dbReference>
<keyword evidence="3" id="KW-1185">Reference proteome</keyword>
<dbReference type="InterPro" id="IPR025440">
    <property type="entry name" value="DUF4306"/>
</dbReference>
<dbReference type="GeneID" id="301327298"/>
<accession>A0ABU0K3C7</accession>
<proteinExistence type="predicted"/>
<gene>
    <name evidence="2" type="ORF">QO000_002843</name>
</gene>
<evidence type="ECO:0000313" key="3">
    <source>
        <dbReference type="Proteomes" id="UP001226720"/>
    </source>
</evidence>
<dbReference type="Pfam" id="PF14154">
    <property type="entry name" value="DUF4306"/>
    <property type="match status" value="1"/>
</dbReference>
<evidence type="ECO:0008006" key="4">
    <source>
        <dbReference type="Google" id="ProtNLM"/>
    </source>
</evidence>
<comment type="caution">
    <text evidence="2">The sequence shown here is derived from an EMBL/GenBank/DDBJ whole genome shotgun (WGS) entry which is preliminary data.</text>
</comment>
<dbReference type="RefSeq" id="WP_301551750.1">
    <property type="nucleotide sequence ID" value="NZ_JAQRMZ010000004.1"/>
</dbReference>
<evidence type="ECO:0000256" key="1">
    <source>
        <dbReference type="SAM" id="Phobius"/>
    </source>
</evidence>
<feature type="transmembrane region" description="Helical" evidence="1">
    <location>
        <begin position="7"/>
        <end position="24"/>
    </location>
</feature>
<reference evidence="2" key="1">
    <citation type="submission" date="2023-07" db="EMBL/GenBank/DDBJ databases">
        <title>Genomic Encyclopedia of Type Strains, Phase IV (KMG-IV): sequencing the most valuable type-strain genomes for metagenomic binning, comparative biology and taxonomic classification.</title>
        <authorList>
            <person name="Goeker M."/>
        </authorList>
    </citation>
    <scope>NUCLEOTIDE SEQUENCE [LARGE SCALE GENOMIC DNA]</scope>
    <source>
        <strain evidence="2">JSM 076093</strain>
    </source>
</reference>
<name>A0ABU0K3C7_9BACL</name>
<feature type="transmembrane region" description="Helical" evidence="1">
    <location>
        <begin position="68"/>
        <end position="91"/>
    </location>
</feature>
<organism evidence="2 3">
    <name type="scientific">Guptibacillus hwajinpoensis</name>
    <dbReference type="NCBI Taxonomy" id="208199"/>
    <lineage>
        <taxon>Bacteria</taxon>
        <taxon>Bacillati</taxon>
        <taxon>Bacillota</taxon>
        <taxon>Bacilli</taxon>
        <taxon>Bacillales</taxon>
        <taxon>Guptibacillaceae</taxon>
        <taxon>Guptibacillus</taxon>
    </lineage>
</organism>
<keyword evidence="1" id="KW-0812">Transmembrane</keyword>
<sequence length="106" mass="12347">MKRRGFFKHVMLLSLFTVFCYSYWKMSWKASLLPSLADWKSHLVFTPRSIIASKDIYEVDMFLYAFKVAPLITSLCFLSLFAIILILIQFVKKQLVHVSESKVTSS</sequence>
<dbReference type="Proteomes" id="UP001226720">
    <property type="component" value="Unassembled WGS sequence"/>
</dbReference>
<keyword evidence="1" id="KW-0472">Membrane</keyword>
<evidence type="ECO:0000313" key="2">
    <source>
        <dbReference type="EMBL" id="MDQ0483859.1"/>
    </source>
</evidence>